<dbReference type="RefSeq" id="WP_230839835.1">
    <property type="nucleotide sequence ID" value="NZ_CP063845.1"/>
</dbReference>
<dbReference type="PANTHER" id="PTHR38436:SF1">
    <property type="entry name" value="ESTER CYCLASE"/>
    <property type="match status" value="1"/>
</dbReference>
<proteinExistence type="predicted"/>
<dbReference type="InterPro" id="IPR032710">
    <property type="entry name" value="NTF2-like_dom_sf"/>
</dbReference>
<dbReference type="SUPFAM" id="SSF54427">
    <property type="entry name" value="NTF2-like"/>
    <property type="match status" value="1"/>
</dbReference>
<keyword evidence="2" id="KW-1185">Reference proteome</keyword>
<sequence length="126" mass="13806">MASPDENKAVVRRFYEEAYNQRREAVLDEIISPDYLDKGHNPPGQGIEGARQDLRGILAAFDPVHFAIEQLVAEGDTVAVRWTGSGVQVGEFGGRPATGQPVEFSGMSFYRLADGKLVETRNAVNL</sequence>
<reference evidence="1 2" key="1">
    <citation type="journal article" date="2021" name="Genome Biol. Evol.">
        <title>Complete Genome Sequencing of a Novel Gloeobacter Species from a Waterfall Cave in Mexico.</title>
        <authorList>
            <person name="Saw J.H."/>
            <person name="Cardona T."/>
            <person name="Montejano G."/>
        </authorList>
    </citation>
    <scope>NUCLEOTIDE SEQUENCE [LARGE SCALE GENOMIC DNA]</scope>
    <source>
        <strain evidence="1">MG652769</strain>
    </source>
</reference>
<evidence type="ECO:0000313" key="2">
    <source>
        <dbReference type="Proteomes" id="UP001054846"/>
    </source>
</evidence>
<name>A0ABY3PGT9_9CYAN</name>
<evidence type="ECO:0000313" key="1">
    <source>
        <dbReference type="EMBL" id="UFP92841.1"/>
    </source>
</evidence>
<dbReference type="Proteomes" id="UP001054846">
    <property type="component" value="Chromosome"/>
</dbReference>
<organism evidence="1 2">
    <name type="scientific">Gloeobacter morelensis MG652769</name>
    <dbReference type="NCBI Taxonomy" id="2781736"/>
    <lineage>
        <taxon>Bacteria</taxon>
        <taxon>Bacillati</taxon>
        <taxon>Cyanobacteriota</taxon>
        <taxon>Cyanophyceae</taxon>
        <taxon>Gloeobacterales</taxon>
        <taxon>Gloeobacteraceae</taxon>
        <taxon>Gloeobacter</taxon>
        <taxon>Gloeobacter morelensis</taxon>
    </lineage>
</organism>
<dbReference type="Pfam" id="PF07366">
    <property type="entry name" value="SnoaL"/>
    <property type="match status" value="1"/>
</dbReference>
<dbReference type="PANTHER" id="PTHR38436">
    <property type="entry name" value="POLYKETIDE CYCLASE SNOAL-LIKE DOMAIN"/>
    <property type="match status" value="1"/>
</dbReference>
<dbReference type="EMBL" id="CP063845">
    <property type="protein sequence ID" value="UFP92841.1"/>
    <property type="molecule type" value="Genomic_DNA"/>
</dbReference>
<accession>A0ABY3PGT9</accession>
<protein>
    <submittedName>
        <fullName evidence="1">Ester cyclase</fullName>
    </submittedName>
</protein>
<gene>
    <name evidence="1" type="ORF">ISF26_13505</name>
</gene>
<dbReference type="InterPro" id="IPR009959">
    <property type="entry name" value="Cyclase_SnoaL-like"/>
</dbReference>
<dbReference type="Gene3D" id="3.10.450.50">
    <property type="match status" value="1"/>
</dbReference>